<dbReference type="OrthoDB" id="43226at2157"/>
<evidence type="ECO:0000313" key="3">
    <source>
        <dbReference type="Proteomes" id="UP000001747"/>
    </source>
</evidence>
<dbReference type="KEGG" id="sis:LS215_1713"/>
<keyword evidence="1" id="KW-0472">Membrane</keyword>
<dbReference type="Proteomes" id="UP000001747">
    <property type="component" value="Chromosome"/>
</dbReference>
<evidence type="ECO:0000256" key="1">
    <source>
        <dbReference type="SAM" id="Phobius"/>
    </source>
</evidence>
<keyword evidence="1" id="KW-0812">Transmembrane</keyword>
<dbReference type="HOGENOM" id="CLU_1718290_0_0_2"/>
<accession>C3MQQ0</accession>
<dbReference type="AlphaFoldDB" id="C3MQQ0"/>
<organism evidence="2 3">
    <name type="scientific">Saccharolobus islandicus (strain L.S.2.15 / Lassen #1)</name>
    <name type="common">Sulfolobus islandicus</name>
    <dbReference type="NCBI Taxonomy" id="429572"/>
    <lineage>
        <taxon>Archaea</taxon>
        <taxon>Thermoproteota</taxon>
        <taxon>Thermoprotei</taxon>
        <taxon>Sulfolobales</taxon>
        <taxon>Sulfolobaceae</taxon>
        <taxon>Saccharolobus</taxon>
    </lineage>
</organism>
<name>C3MQQ0_SACI2</name>
<gene>
    <name evidence="2" type="ordered locus">LS215_1713</name>
</gene>
<sequence length="152" mass="17512">MEEGVIVIPDVTDIAEQHNVDEEIYAPDGTLLMKPYEVIAENPLIINRKKWRLFANYIPVENHPDQDRWIAKLNTTGQLVENRDVDLAWMLYYIRTQHPGATVEEVVNWELARVVEDTGDFKDNDEMGAYAMTLYLGLAYAIKYGLLILVKD</sequence>
<protein>
    <submittedName>
        <fullName evidence="2">Uncharacterized protein</fullName>
    </submittedName>
</protein>
<evidence type="ECO:0000313" key="2">
    <source>
        <dbReference type="EMBL" id="ACP35713.1"/>
    </source>
</evidence>
<dbReference type="EMBL" id="CP001399">
    <property type="protein sequence ID" value="ACP35713.1"/>
    <property type="molecule type" value="Genomic_DNA"/>
</dbReference>
<proteinExistence type="predicted"/>
<reference evidence="2 3" key="1">
    <citation type="journal article" date="2009" name="Proc. Natl. Acad. Sci. U.S.A.">
        <title>Biogeography of the Sulfolobus islandicus pan-genome.</title>
        <authorList>
            <person name="Reno M.L."/>
            <person name="Held N.L."/>
            <person name="Fields C.J."/>
            <person name="Burke P.V."/>
            <person name="Whitaker R.J."/>
        </authorList>
    </citation>
    <scope>NUCLEOTIDE SEQUENCE [LARGE SCALE GENOMIC DNA]</scope>
    <source>
        <strain evidence="3">L.S.2.15 / Lassen #1</strain>
    </source>
</reference>
<feature type="transmembrane region" description="Helical" evidence="1">
    <location>
        <begin position="129"/>
        <end position="150"/>
    </location>
</feature>
<keyword evidence="1" id="KW-1133">Transmembrane helix</keyword>